<keyword evidence="3" id="KW-1185">Reference proteome</keyword>
<organism evidence="2 3">
    <name type="scientific">Mycena rosella</name>
    <name type="common">Pink bonnet</name>
    <name type="synonym">Agaricus rosellus</name>
    <dbReference type="NCBI Taxonomy" id="1033263"/>
    <lineage>
        <taxon>Eukaryota</taxon>
        <taxon>Fungi</taxon>
        <taxon>Dikarya</taxon>
        <taxon>Basidiomycota</taxon>
        <taxon>Agaricomycotina</taxon>
        <taxon>Agaricomycetes</taxon>
        <taxon>Agaricomycetidae</taxon>
        <taxon>Agaricales</taxon>
        <taxon>Marasmiineae</taxon>
        <taxon>Mycenaceae</taxon>
        <taxon>Mycena</taxon>
    </lineage>
</organism>
<name>A0AAD7CM95_MYCRO</name>
<reference evidence="2" key="1">
    <citation type="submission" date="2023-03" db="EMBL/GenBank/DDBJ databases">
        <title>Massive genome expansion in bonnet fungi (Mycena s.s.) driven by repeated elements and novel gene families across ecological guilds.</title>
        <authorList>
            <consortium name="Lawrence Berkeley National Laboratory"/>
            <person name="Harder C.B."/>
            <person name="Miyauchi S."/>
            <person name="Viragh M."/>
            <person name="Kuo A."/>
            <person name="Thoen E."/>
            <person name="Andreopoulos B."/>
            <person name="Lu D."/>
            <person name="Skrede I."/>
            <person name="Drula E."/>
            <person name="Henrissat B."/>
            <person name="Morin E."/>
            <person name="Kohler A."/>
            <person name="Barry K."/>
            <person name="LaButti K."/>
            <person name="Morin E."/>
            <person name="Salamov A."/>
            <person name="Lipzen A."/>
            <person name="Mereny Z."/>
            <person name="Hegedus B."/>
            <person name="Baldrian P."/>
            <person name="Stursova M."/>
            <person name="Weitz H."/>
            <person name="Taylor A."/>
            <person name="Grigoriev I.V."/>
            <person name="Nagy L.G."/>
            <person name="Martin F."/>
            <person name="Kauserud H."/>
        </authorList>
    </citation>
    <scope>NUCLEOTIDE SEQUENCE</scope>
    <source>
        <strain evidence="2">CBHHK067</strain>
    </source>
</reference>
<dbReference type="AlphaFoldDB" id="A0AAD7CM95"/>
<comment type="caution">
    <text evidence="2">The sequence shown here is derived from an EMBL/GenBank/DDBJ whole genome shotgun (WGS) entry which is preliminary data.</text>
</comment>
<feature type="region of interest" description="Disordered" evidence="1">
    <location>
        <begin position="1"/>
        <end position="47"/>
    </location>
</feature>
<gene>
    <name evidence="2" type="ORF">B0H17DRAFT_1214807</name>
</gene>
<dbReference type="Proteomes" id="UP001221757">
    <property type="component" value="Unassembled WGS sequence"/>
</dbReference>
<evidence type="ECO:0000256" key="1">
    <source>
        <dbReference type="SAM" id="MobiDB-lite"/>
    </source>
</evidence>
<dbReference type="EMBL" id="JARKIE010000340">
    <property type="protein sequence ID" value="KAJ7652991.1"/>
    <property type="molecule type" value="Genomic_DNA"/>
</dbReference>
<evidence type="ECO:0000313" key="2">
    <source>
        <dbReference type="EMBL" id="KAJ7652991.1"/>
    </source>
</evidence>
<evidence type="ECO:0000313" key="3">
    <source>
        <dbReference type="Proteomes" id="UP001221757"/>
    </source>
</evidence>
<sequence>MATPGIPGNGSLMTVQKPETAPGALGPALSPLASRRSPPHATAPSLRPAVDLASPAPTLVLAHTFHALSWSPTRLLSRLRTYIQPCEPLLPSPSLSYSLTPPSTFTPPASLSSPAMAGIAPFWCEECAGPSLPPVASHLRTGRSQQCHNETLTRCHHAARRCTRSTARRSWFDAVNTARGPEYASNASHSLPRLRTFPELYCRPG</sequence>
<protein>
    <submittedName>
        <fullName evidence="2">Uncharacterized protein</fullName>
    </submittedName>
</protein>
<accession>A0AAD7CM95</accession>
<proteinExistence type="predicted"/>